<protein>
    <submittedName>
        <fullName evidence="1">Uncharacterized protein</fullName>
    </submittedName>
</protein>
<dbReference type="OrthoDB" id="6864769at2"/>
<reference evidence="1" key="1">
    <citation type="submission" date="2017-10" db="EMBL/GenBank/DDBJ databases">
        <title>Massilia psychrophilum sp. nov., a novel purple-pigmented bacterium isolated from Tianshan glacier, Xinjiang Municipality, China.</title>
        <authorList>
            <person name="Wang H."/>
        </authorList>
    </citation>
    <scope>NUCLEOTIDE SEQUENCE [LARGE SCALE GENOMIC DNA]</scope>
    <source>
        <strain evidence="1">B2</strain>
    </source>
</reference>
<evidence type="ECO:0000313" key="2">
    <source>
        <dbReference type="Proteomes" id="UP000229897"/>
    </source>
</evidence>
<keyword evidence="2" id="KW-1185">Reference proteome</keyword>
<organism evidence="1 2">
    <name type="scientific">Massilia violaceinigra</name>
    <dbReference type="NCBI Taxonomy" id="2045208"/>
    <lineage>
        <taxon>Bacteria</taxon>
        <taxon>Pseudomonadati</taxon>
        <taxon>Pseudomonadota</taxon>
        <taxon>Betaproteobacteria</taxon>
        <taxon>Burkholderiales</taxon>
        <taxon>Oxalobacteraceae</taxon>
        <taxon>Telluria group</taxon>
        <taxon>Massilia</taxon>
    </lineage>
</organism>
<name>A0A2D2DW14_9BURK</name>
<accession>A0A2D2DW14</accession>
<dbReference type="Proteomes" id="UP000229897">
    <property type="component" value="Chromosome"/>
</dbReference>
<proteinExistence type="predicted"/>
<evidence type="ECO:0000313" key="1">
    <source>
        <dbReference type="EMBL" id="ATQ79156.1"/>
    </source>
</evidence>
<gene>
    <name evidence="1" type="ORF">CR152_28030</name>
</gene>
<dbReference type="EMBL" id="CP024608">
    <property type="protein sequence ID" value="ATQ79156.1"/>
    <property type="molecule type" value="Genomic_DNA"/>
</dbReference>
<sequence length="185" mass="19882">MAALPVVDTQFPGANCLLCMAAASVMNSSLTSHVKTLPYEDLPQLPAQVATILKQRGANVTMIEKLDFAALPDNGKAAPGFSRKDLSGLKASHKIDKLLVIGLTTVGVERTFASYIPTSDPKAKIAGAAYIVNLADNSYEWYVPLDVQKAADGKWDEPPTFPGVSNAYFQVLEMTKDQIVKPLSN</sequence>
<dbReference type="AlphaFoldDB" id="A0A2D2DW14"/>
<dbReference type="KEGG" id="mass:CR152_28030"/>